<evidence type="ECO:0000313" key="2">
    <source>
        <dbReference type="Proteomes" id="UP000824890"/>
    </source>
</evidence>
<proteinExistence type="predicted"/>
<reference evidence="1 2" key="1">
    <citation type="submission" date="2021-05" db="EMBL/GenBank/DDBJ databases">
        <title>Genome Assembly of Synthetic Allotetraploid Brassica napus Reveals Homoeologous Exchanges between Subgenomes.</title>
        <authorList>
            <person name="Davis J.T."/>
        </authorList>
    </citation>
    <scope>NUCLEOTIDE SEQUENCE [LARGE SCALE GENOMIC DNA]</scope>
    <source>
        <strain evidence="2">cv. Da-Ae</strain>
        <tissue evidence="1">Seedling</tissue>
    </source>
</reference>
<keyword evidence="2" id="KW-1185">Reference proteome</keyword>
<protein>
    <submittedName>
        <fullName evidence="1">Uncharacterized protein</fullName>
    </submittedName>
</protein>
<dbReference type="Proteomes" id="UP000824890">
    <property type="component" value="Unassembled WGS sequence"/>
</dbReference>
<organism evidence="1 2">
    <name type="scientific">Brassica napus</name>
    <name type="common">Rape</name>
    <dbReference type="NCBI Taxonomy" id="3708"/>
    <lineage>
        <taxon>Eukaryota</taxon>
        <taxon>Viridiplantae</taxon>
        <taxon>Streptophyta</taxon>
        <taxon>Embryophyta</taxon>
        <taxon>Tracheophyta</taxon>
        <taxon>Spermatophyta</taxon>
        <taxon>Magnoliopsida</taxon>
        <taxon>eudicotyledons</taxon>
        <taxon>Gunneridae</taxon>
        <taxon>Pentapetalae</taxon>
        <taxon>rosids</taxon>
        <taxon>malvids</taxon>
        <taxon>Brassicales</taxon>
        <taxon>Brassicaceae</taxon>
        <taxon>Brassiceae</taxon>
        <taxon>Brassica</taxon>
    </lineage>
</organism>
<name>A0ABQ8A2N7_BRANA</name>
<gene>
    <name evidence="1" type="ORF">HID58_062847</name>
</gene>
<dbReference type="EMBL" id="JAGKQM010000014">
    <property type="protein sequence ID" value="KAH0886751.1"/>
    <property type="molecule type" value="Genomic_DNA"/>
</dbReference>
<accession>A0ABQ8A2N7</accession>
<sequence length="60" mass="6885">MRDMFTVTSLVSISLRTRLVVMMNRPLRFSVSQTIQAPRFPEEKSSCLFIRLHSGVPVAF</sequence>
<comment type="caution">
    <text evidence="1">The sequence shown here is derived from an EMBL/GenBank/DDBJ whole genome shotgun (WGS) entry which is preliminary data.</text>
</comment>
<evidence type="ECO:0000313" key="1">
    <source>
        <dbReference type="EMBL" id="KAH0886751.1"/>
    </source>
</evidence>